<keyword evidence="1" id="KW-0812">Transmembrane</keyword>
<sequence length="223" mass="24588">MQDKMKWIFGGFALLVVTGVVLFSGIFKLGEEGENSPVASSTTSGFVSKDGITATGDFTVEPVEETIEIPNLNRPVVFPSDMPNEAREVLKERLDEAVVTIRGDQSSYEGWFKLGVNRKAIEDYVGAKEAWEFASYLYSKDAVLYSNLGNLYGYYLKNTALAETNYLKAVDLEPYIANWYLRTADFYREVVGDSVKAKAILAKGLSMIPGDTLITTALNSTGQ</sequence>
<evidence type="ECO:0008006" key="4">
    <source>
        <dbReference type="Google" id="ProtNLM"/>
    </source>
</evidence>
<keyword evidence="1" id="KW-1133">Transmembrane helix</keyword>
<feature type="transmembrane region" description="Helical" evidence="1">
    <location>
        <begin position="7"/>
        <end position="27"/>
    </location>
</feature>
<protein>
    <recommendedName>
        <fullName evidence="4">Tetratricopeptide repeat-like domain-containing protein</fullName>
    </recommendedName>
</protein>
<dbReference type="Gene3D" id="1.25.40.10">
    <property type="entry name" value="Tetratricopeptide repeat domain"/>
    <property type="match status" value="1"/>
</dbReference>
<dbReference type="SUPFAM" id="SSF48452">
    <property type="entry name" value="TPR-like"/>
    <property type="match status" value="1"/>
</dbReference>
<gene>
    <name evidence="2" type="ORF">A3C72_02725</name>
</gene>
<name>A0A1G2MGG8_9BACT</name>
<dbReference type="Proteomes" id="UP000177130">
    <property type="component" value="Unassembled WGS sequence"/>
</dbReference>
<dbReference type="AlphaFoldDB" id="A0A1G2MGG8"/>
<evidence type="ECO:0000313" key="2">
    <source>
        <dbReference type="EMBL" id="OHA22804.1"/>
    </source>
</evidence>
<keyword evidence="1" id="KW-0472">Membrane</keyword>
<dbReference type="InterPro" id="IPR011990">
    <property type="entry name" value="TPR-like_helical_dom_sf"/>
</dbReference>
<proteinExistence type="predicted"/>
<evidence type="ECO:0000256" key="1">
    <source>
        <dbReference type="SAM" id="Phobius"/>
    </source>
</evidence>
<comment type="caution">
    <text evidence="2">The sequence shown here is derived from an EMBL/GenBank/DDBJ whole genome shotgun (WGS) entry which is preliminary data.</text>
</comment>
<reference evidence="2 3" key="1">
    <citation type="journal article" date="2016" name="Nat. Commun.">
        <title>Thousands of microbial genomes shed light on interconnected biogeochemical processes in an aquifer system.</title>
        <authorList>
            <person name="Anantharaman K."/>
            <person name="Brown C.T."/>
            <person name="Hug L.A."/>
            <person name="Sharon I."/>
            <person name="Castelle C.J."/>
            <person name="Probst A.J."/>
            <person name="Thomas B.C."/>
            <person name="Singh A."/>
            <person name="Wilkins M.J."/>
            <person name="Karaoz U."/>
            <person name="Brodie E.L."/>
            <person name="Williams K.H."/>
            <person name="Hubbard S.S."/>
            <person name="Banfield J.F."/>
        </authorList>
    </citation>
    <scope>NUCLEOTIDE SEQUENCE [LARGE SCALE GENOMIC DNA]</scope>
</reference>
<accession>A0A1G2MGG8</accession>
<evidence type="ECO:0000313" key="3">
    <source>
        <dbReference type="Proteomes" id="UP000177130"/>
    </source>
</evidence>
<organism evidence="2 3">
    <name type="scientific">Candidatus Taylorbacteria bacterium RIFCSPHIGHO2_02_FULL_43_32b</name>
    <dbReference type="NCBI Taxonomy" id="1802306"/>
    <lineage>
        <taxon>Bacteria</taxon>
        <taxon>Candidatus Tayloriibacteriota</taxon>
    </lineage>
</organism>
<dbReference type="EMBL" id="MHRK01000047">
    <property type="protein sequence ID" value="OHA22804.1"/>
    <property type="molecule type" value="Genomic_DNA"/>
</dbReference>